<evidence type="ECO:0000256" key="2">
    <source>
        <dbReference type="ARBA" id="ARBA00012111"/>
    </source>
</evidence>
<name>A0A0W8F4A9_9ZZZZ</name>
<evidence type="ECO:0000256" key="6">
    <source>
        <dbReference type="ARBA" id="ARBA00023015"/>
    </source>
</evidence>
<dbReference type="InterPro" id="IPR000286">
    <property type="entry name" value="HDACs"/>
</dbReference>
<dbReference type="GO" id="GO:0005737">
    <property type="term" value="C:cytoplasm"/>
    <property type="evidence" value="ECO:0007669"/>
    <property type="project" value="TreeGrafter"/>
</dbReference>
<feature type="domain" description="Histone deacetylase" evidence="8">
    <location>
        <begin position="8"/>
        <end position="279"/>
    </location>
</feature>
<evidence type="ECO:0000256" key="7">
    <source>
        <dbReference type="ARBA" id="ARBA00023163"/>
    </source>
</evidence>
<comment type="similarity">
    <text evidence="1">Belongs to the histone deacetylase family. HD type 2 subfamily.</text>
</comment>
<reference evidence="9" key="1">
    <citation type="journal article" date="2015" name="Proc. Natl. Acad. Sci. U.S.A.">
        <title>Networks of energetic and metabolic interactions define dynamics in microbial communities.</title>
        <authorList>
            <person name="Embree M."/>
            <person name="Liu J.K."/>
            <person name="Al-Bassam M.M."/>
            <person name="Zengler K."/>
        </authorList>
    </citation>
    <scope>NUCLEOTIDE SEQUENCE</scope>
</reference>
<keyword evidence="3" id="KW-0678">Repressor</keyword>
<dbReference type="GO" id="GO:0040029">
    <property type="term" value="P:epigenetic regulation of gene expression"/>
    <property type="evidence" value="ECO:0007669"/>
    <property type="project" value="TreeGrafter"/>
</dbReference>
<dbReference type="InterPro" id="IPR023696">
    <property type="entry name" value="Ureohydrolase_dom_sf"/>
</dbReference>
<dbReference type="PANTHER" id="PTHR10625">
    <property type="entry name" value="HISTONE DEACETYLASE HDAC1-RELATED"/>
    <property type="match status" value="1"/>
</dbReference>
<accession>A0A0W8F4A9</accession>
<comment type="caution">
    <text evidence="9">The sequence shown here is derived from an EMBL/GenBank/DDBJ whole genome shotgun (WGS) entry which is preliminary data.</text>
</comment>
<keyword evidence="4" id="KW-0378">Hydrolase</keyword>
<protein>
    <recommendedName>
        <fullName evidence="2">histone deacetylase</fullName>
        <ecNumber evidence="2">3.5.1.98</ecNumber>
    </recommendedName>
</protein>
<proteinExistence type="inferred from homology"/>
<evidence type="ECO:0000256" key="5">
    <source>
        <dbReference type="ARBA" id="ARBA00022853"/>
    </source>
</evidence>
<dbReference type="SUPFAM" id="SSF52768">
    <property type="entry name" value="Arginase/deacetylase"/>
    <property type="match status" value="1"/>
</dbReference>
<evidence type="ECO:0000256" key="3">
    <source>
        <dbReference type="ARBA" id="ARBA00022491"/>
    </source>
</evidence>
<dbReference type="PRINTS" id="PR01270">
    <property type="entry name" value="HDASUPER"/>
</dbReference>
<dbReference type="GO" id="GO:0141221">
    <property type="term" value="F:histone deacetylase activity, hydrolytic mechanism"/>
    <property type="evidence" value="ECO:0007669"/>
    <property type="project" value="UniProtKB-EC"/>
</dbReference>
<dbReference type="EC" id="3.5.1.98" evidence="2"/>
<evidence type="ECO:0000256" key="1">
    <source>
        <dbReference type="ARBA" id="ARBA00007738"/>
    </source>
</evidence>
<dbReference type="InterPro" id="IPR037138">
    <property type="entry name" value="His_deacetylse_dom_sf"/>
</dbReference>
<keyword evidence="6" id="KW-0805">Transcription regulation</keyword>
<keyword evidence="5" id="KW-0156">Chromatin regulator</keyword>
<dbReference type="PANTHER" id="PTHR10625:SF5">
    <property type="entry name" value="HISTONE DEACETYLASE"/>
    <property type="match status" value="1"/>
</dbReference>
<evidence type="ECO:0000259" key="8">
    <source>
        <dbReference type="Pfam" id="PF00850"/>
    </source>
</evidence>
<gene>
    <name evidence="9" type="ORF">ASZ90_014645</name>
</gene>
<dbReference type="InterPro" id="IPR023801">
    <property type="entry name" value="His_deacetylse_dom"/>
</dbReference>
<dbReference type="EMBL" id="LNQE01001537">
    <property type="protein sequence ID" value="KUG15723.1"/>
    <property type="molecule type" value="Genomic_DNA"/>
</dbReference>
<dbReference type="Pfam" id="PF00850">
    <property type="entry name" value="Hist_deacetyl"/>
    <property type="match status" value="1"/>
</dbReference>
<dbReference type="CDD" id="cd09992">
    <property type="entry name" value="HDAC_classII"/>
    <property type="match status" value="1"/>
</dbReference>
<organism evidence="9">
    <name type="scientific">hydrocarbon metagenome</name>
    <dbReference type="NCBI Taxonomy" id="938273"/>
    <lineage>
        <taxon>unclassified sequences</taxon>
        <taxon>metagenomes</taxon>
        <taxon>ecological metagenomes</taxon>
    </lineage>
</organism>
<sequence length="312" mass="34156">MTHDLGIHRENRARLENAVAHLPDYVARKAPGVASVADLERVHDRRHIRMIEQFSSYDGLHYIDMNTYVTGESFQAALYAAGSSIQACARALDGEHCFALIRPPGHHAEPDRAMGFCLFNNAAVAAAWALEQVDRVAIIDWDLHHGNGTQKIFYQSDRVLFCSVHQNNAFPGTGWIDEIGEGRGLGFTLNAPLLPGSTIDDYTLVFSEVFADAISHFRPDLIIVSAGQDPLTDDPMEGMRLVPADFGVLARILMEVDDNPLALILEGGYGPSLGAAVAAIFGALHGDPVRMPFGDPRESTRRTVAQLRKVMI</sequence>
<dbReference type="AlphaFoldDB" id="A0A0W8F4A9"/>
<dbReference type="GO" id="GO:0000118">
    <property type="term" value="C:histone deacetylase complex"/>
    <property type="evidence" value="ECO:0007669"/>
    <property type="project" value="TreeGrafter"/>
</dbReference>
<keyword evidence="7" id="KW-0804">Transcription</keyword>
<evidence type="ECO:0000313" key="9">
    <source>
        <dbReference type="EMBL" id="KUG15723.1"/>
    </source>
</evidence>
<evidence type="ECO:0000256" key="4">
    <source>
        <dbReference type="ARBA" id="ARBA00022801"/>
    </source>
</evidence>
<dbReference type="Gene3D" id="3.40.800.20">
    <property type="entry name" value="Histone deacetylase domain"/>
    <property type="match status" value="1"/>
</dbReference>